<dbReference type="Proteomes" id="UP001597183">
    <property type="component" value="Unassembled WGS sequence"/>
</dbReference>
<proteinExistence type="predicted"/>
<name>A0ABW4A5S0_9ACTN</name>
<sequence>MDRREFGERLAEVIEEARRRTAPQIIEDLPEPVTLRVWLNHSYGAPEPARHEINRTPAEAADLLWRDGLVPRWVNVGVAGETGTVTFIDLVCSGDLRPADRDPFHVVGPPLPPSGERPFSIHHTFEVHDATDARRLTEVADRVRFLDIFTDLPVEIPAGVTVLNGWRGSLGACTGPHHLELVAGSGFAVAADELLPVADSLHLVNLPDRPWGMATLRTATPNLTSLTLTAPGGLWVEGPLPAGIRRLTLAGDHLVGTISLPAGLEFLRLEFNEIDLAQIQGDQPIRSVTLRRSPITEEQAVTVVTRWQPDGLDLVDCGLDEALIRIAMLRPGMGLMPGRLYGPQPWSEYDEYVIRLPESDEPEP</sequence>
<dbReference type="EMBL" id="JBHTMK010000014">
    <property type="protein sequence ID" value="MFD1365854.1"/>
    <property type="molecule type" value="Genomic_DNA"/>
</dbReference>
<comment type="caution">
    <text evidence="1">The sequence shown here is derived from an EMBL/GenBank/DDBJ whole genome shotgun (WGS) entry which is preliminary data.</text>
</comment>
<dbReference type="RefSeq" id="WP_317797005.1">
    <property type="nucleotide sequence ID" value="NZ_AP028461.1"/>
</dbReference>
<accession>A0ABW4A5S0</accession>
<gene>
    <name evidence="1" type="ORF">ACFQ5G_10915</name>
</gene>
<keyword evidence="2" id="KW-1185">Reference proteome</keyword>
<evidence type="ECO:0000313" key="2">
    <source>
        <dbReference type="Proteomes" id="UP001597183"/>
    </source>
</evidence>
<protein>
    <submittedName>
        <fullName evidence="1">Uncharacterized protein</fullName>
    </submittedName>
</protein>
<reference evidence="2" key="1">
    <citation type="journal article" date="2019" name="Int. J. Syst. Evol. Microbiol.">
        <title>The Global Catalogue of Microorganisms (GCM) 10K type strain sequencing project: providing services to taxonomists for standard genome sequencing and annotation.</title>
        <authorList>
            <consortium name="The Broad Institute Genomics Platform"/>
            <consortium name="The Broad Institute Genome Sequencing Center for Infectious Disease"/>
            <person name="Wu L."/>
            <person name="Ma J."/>
        </authorList>
    </citation>
    <scope>NUCLEOTIDE SEQUENCE [LARGE SCALE GENOMIC DNA]</scope>
    <source>
        <strain evidence="2">CCM 7526</strain>
    </source>
</reference>
<evidence type="ECO:0000313" key="1">
    <source>
        <dbReference type="EMBL" id="MFD1365854.1"/>
    </source>
</evidence>
<organism evidence="1 2">
    <name type="scientific">Actinoplanes sichuanensis</name>
    <dbReference type="NCBI Taxonomy" id="512349"/>
    <lineage>
        <taxon>Bacteria</taxon>
        <taxon>Bacillati</taxon>
        <taxon>Actinomycetota</taxon>
        <taxon>Actinomycetes</taxon>
        <taxon>Micromonosporales</taxon>
        <taxon>Micromonosporaceae</taxon>
        <taxon>Actinoplanes</taxon>
    </lineage>
</organism>